<accession>A0A7R9J974</accession>
<reference evidence="2" key="1">
    <citation type="submission" date="2020-11" db="EMBL/GenBank/DDBJ databases">
        <authorList>
            <person name="Tran Van P."/>
        </authorList>
    </citation>
    <scope>NUCLEOTIDE SEQUENCE</scope>
</reference>
<dbReference type="EMBL" id="OE182739">
    <property type="protein sequence ID" value="CAD7574906.1"/>
    <property type="molecule type" value="Genomic_DNA"/>
</dbReference>
<organism evidence="2">
    <name type="scientific">Timema californicum</name>
    <name type="common">California timema</name>
    <name type="synonym">Walking stick</name>
    <dbReference type="NCBI Taxonomy" id="61474"/>
    <lineage>
        <taxon>Eukaryota</taxon>
        <taxon>Metazoa</taxon>
        <taxon>Ecdysozoa</taxon>
        <taxon>Arthropoda</taxon>
        <taxon>Hexapoda</taxon>
        <taxon>Insecta</taxon>
        <taxon>Pterygota</taxon>
        <taxon>Neoptera</taxon>
        <taxon>Polyneoptera</taxon>
        <taxon>Phasmatodea</taxon>
        <taxon>Timematodea</taxon>
        <taxon>Timematoidea</taxon>
        <taxon>Timematidae</taxon>
        <taxon>Timema</taxon>
    </lineage>
</organism>
<keyword evidence="1" id="KW-0472">Membrane</keyword>
<proteinExistence type="predicted"/>
<evidence type="ECO:0000256" key="1">
    <source>
        <dbReference type="SAM" id="Phobius"/>
    </source>
</evidence>
<keyword evidence="1" id="KW-0812">Transmembrane</keyword>
<feature type="transmembrane region" description="Helical" evidence="1">
    <location>
        <begin position="21"/>
        <end position="43"/>
    </location>
</feature>
<protein>
    <submittedName>
        <fullName evidence="2">(California timema) hypothetical protein</fullName>
    </submittedName>
</protein>
<evidence type="ECO:0000313" key="2">
    <source>
        <dbReference type="EMBL" id="CAD7574906.1"/>
    </source>
</evidence>
<keyword evidence="1" id="KW-1133">Transmembrane helix</keyword>
<sequence>MYKTEDSGIMSAWKQSLLLPASFLLVSVLGSIGMAAGSVVILAPEDRISIARGAWLSLLGLVFFVSLFDLLNYVALRTHIGHMFRKKYELTLVEVLDISNNSLMTSLVLTDSSQLKALKRYQTKLCLPTLNHVIFKNMCLAANCVSSSSSIVLCDWVCGVHMVMYSEFSAFIPLYV</sequence>
<dbReference type="AlphaFoldDB" id="A0A7R9J974"/>
<name>A0A7R9J974_TIMCA</name>
<gene>
    <name evidence="2" type="ORF">TCMB3V08_LOCUS7510</name>
</gene>
<feature type="transmembrane region" description="Helical" evidence="1">
    <location>
        <begin position="55"/>
        <end position="76"/>
    </location>
</feature>